<evidence type="ECO:0000313" key="3">
    <source>
        <dbReference type="EMBL" id="SDF03941.1"/>
    </source>
</evidence>
<dbReference type="SUPFAM" id="SSF56349">
    <property type="entry name" value="DNA breaking-rejoining enzymes"/>
    <property type="match status" value="1"/>
</dbReference>
<name>A0A1G7HTT0_9RHOB</name>
<feature type="region of interest" description="Disordered" evidence="2">
    <location>
        <begin position="94"/>
        <end position="113"/>
    </location>
</feature>
<keyword evidence="1" id="KW-0233">DNA recombination</keyword>
<dbReference type="RefSeq" id="WP_218129370.1">
    <property type="nucleotide sequence ID" value="NZ_FNBL01000002.1"/>
</dbReference>
<dbReference type="Proteomes" id="UP000182284">
    <property type="component" value="Unassembled WGS sequence"/>
</dbReference>
<dbReference type="GO" id="GO:0015074">
    <property type="term" value="P:DNA integration"/>
    <property type="evidence" value="ECO:0007669"/>
    <property type="project" value="InterPro"/>
</dbReference>
<dbReference type="GO" id="GO:0003677">
    <property type="term" value="F:DNA binding"/>
    <property type="evidence" value="ECO:0007669"/>
    <property type="project" value="InterPro"/>
</dbReference>
<dbReference type="InterPro" id="IPR011010">
    <property type="entry name" value="DNA_brk_join_enz"/>
</dbReference>
<dbReference type="AlphaFoldDB" id="A0A1G7HTT0"/>
<dbReference type="Gene3D" id="1.10.443.10">
    <property type="entry name" value="Intergrase catalytic core"/>
    <property type="match status" value="1"/>
</dbReference>
<dbReference type="EMBL" id="FNBL01000002">
    <property type="protein sequence ID" value="SDF03941.1"/>
    <property type="molecule type" value="Genomic_DNA"/>
</dbReference>
<evidence type="ECO:0000256" key="1">
    <source>
        <dbReference type="ARBA" id="ARBA00023172"/>
    </source>
</evidence>
<sequence length="113" mass="12868">MRAHLEGITRTDGTVVTDAKGRPVSYRIVAEEMRTIKKKMKHEKASYYKTQGLRKNATIELYLAGCDDEMVKAVAGHSGVEILKKYDGPIRQRELAKRAQEARNQMERSKTET</sequence>
<dbReference type="InterPro" id="IPR013762">
    <property type="entry name" value="Integrase-like_cat_sf"/>
</dbReference>
<organism evidence="3 4">
    <name type="scientific">Celeribacter baekdonensis</name>
    <dbReference type="NCBI Taxonomy" id="875171"/>
    <lineage>
        <taxon>Bacteria</taxon>
        <taxon>Pseudomonadati</taxon>
        <taxon>Pseudomonadota</taxon>
        <taxon>Alphaproteobacteria</taxon>
        <taxon>Rhodobacterales</taxon>
        <taxon>Roseobacteraceae</taxon>
        <taxon>Celeribacter</taxon>
    </lineage>
</organism>
<evidence type="ECO:0000313" key="4">
    <source>
        <dbReference type="Proteomes" id="UP000182284"/>
    </source>
</evidence>
<protein>
    <submittedName>
        <fullName evidence="3">Phage integrase family protein</fullName>
    </submittedName>
</protein>
<gene>
    <name evidence="3" type="ORF">SAMN04488117_10277</name>
</gene>
<proteinExistence type="predicted"/>
<evidence type="ECO:0000256" key="2">
    <source>
        <dbReference type="SAM" id="MobiDB-lite"/>
    </source>
</evidence>
<dbReference type="GO" id="GO:0006310">
    <property type="term" value="P:DNA recombination"/>
    <property type="evidence" value="ECO:0007669"/>
    <property type="project" value="UniProtKB-KW"/>
</dbReference>
<reference evidence="3 4" key="1">
    <citation type="submission" date="2016-10" db="EMBL/GenBank/DDBJ databases">
        <authorList>
            <person name="de Groot N.N."/>
        </authorList>
    </citation>
    <scope>NUCLEOTIDE SEQUENCE [LARGE SCALE GENOMIC DNA]</scope>
    <source>
        <strain evidence="3 4">DSM 27375</strain>
    </source>
</reference>
<accession>A0A1G7HTT0</accession>